<feature type="domain" description="Methyl-accepting transducer" evidence="5">
    <location>
        <begin position="145"/>
        <end position="374"/>
    </location>
</feature>
<comment type="similarity">
    <text evidence="2">Belongs to the methyl-accepting chemotaxis (MCP) protein family.</text>
</comment>
<evidence type="ECO:0000256" key="4">
    <source>
        <dbReference type="SAM" id="Phobius"/>
    </source>
</evidence>
<evidence type="ECO:0000259" key="5">
    <source>
        <dbReference type="PROSITE" id="PS50111"/>
    </source>
</evidence>
<dbReference type="FunFam" id="1.10.287.950:FF:000001">
    <property type="entry name" value="Methyl-accepting chemotaxis sensory transducer"/>
    <property type="match status" value="1"/>
</dbReference>
<keyword evidence="1" id="KW-0488">Methylation</keyword>
<dbReference type="PROSITE" id="PS50111">
    <property type="entry name" value="CHEMOTAXIS_TRANSDUC_2"/>
    <property type="match status" value="1"/>
</dbReference>
<keyword evidence="4" id="KW-0472">Membrane</keyword>
<dbReference type="GO" id="GO:0007165">
    <property type="term" value="P:signal transduction"/>
    <property type="evidence" value="ECO:0007669"/>
    <property type="project" value="InterPro"/>
</dbReference>
<dbReference type="GO" id="GO:0006935">
    <property type="term" value="P:chemotaxis"/>
    <property type="evidence" value="ECO:0007669"/>
    <property type="project" value="InterPro"/>
</dbReference>
<comment type="caution">
    <text evidence="7">The sequence shown here is derived from an EMBL/GenBank/DDBJ whole genome shotgun (WGS) entry which is preliminary data.</text>
</comment>
<evidence type="ECO:0000256" key="1">
    <source>
        <dbReference type="ARBA" id="ARBA00022481"/>
    </source>
</evidence>
<gene>
    <name evidence="7" type="ORF">SDC9_122743</name>
</gene>
<dbReference type="InterPro" id="IPR051310">
    <property type="entry name" value="MCP_chemotaxis"/>
</dbReference>
<feature type="transmembrane region" description="Helical" evidence="4">
    <location>
        <begin position="63"/>
        <end position="87"/>
    </location>
</feature>
<feature type="compositionally biased region" description="Low complexity" evidence="3">
    <location>
        <begin position="441"/>
        <end position="452"/>
    </location>
</feature>
<organism evidence="7">
    <name type="scientific">bioreactor metagenome</name>
    <dbReference type="NCBI Taxonomy" id="1076179"/>
    <lineage>
        <taxon>unclassified sequences</taxon>
        <taxon>metagenomes</taxon>
        <taxon>ecological metagenomes</taxon>
    </lineage>
</organism>
<dbReference type="GO" id="GO:0004888">
    <property type="term" value="F:transmembrane signaling receptor activity"/>
    <property type="evidence" value="ECO:0007669"/>
    <property type="project" value="InterPro"/>
</dbReference>
<dbReference type="Pfam" id="PF00672">
    <property type="entry name" value="HAMP"/>
    <property type="match status" value="1"/>
</dbReference>
<dbReference type="PANTHER" id="PTHR43531:SF14">
    <property type="entry name" value="METHYL-ACCEPTING CHEMOTAXIS PROTEIN I-RELATED"/>
    <property type="match status" value="1"/>
</dbReference>
<dbReference type="Pfam" id="PF00015">
    <property type="entry name" value="MCPsignal"/>
    <property type="match status" value="1"/>
</dbReference>
<dbReference type="SMART" id="SM00304">
    <property type="entry name" value="HAMP"/>
    <property type="match status" value="1"/>
</dbReference>
<dbReference type="PROSITE" id="PS50885">
    <property type="entry name" value="HAMP"/>
    <property type="match status" value="1"/>
</dbReference>
<keyword evidence="4" id="KW-1133">Transmembrane helix</keyword>
<dbReference type="InterPro" id="IPR004090">
    <property type="entry name" value="Chemotax_Me-accpt_rcpt"/>
</dbReference>
<evidence type="ECO:0000259" key="6">
    <source>
        <dbReference type="PROSITE" id="PS50885"/>
    </source>
</evidence>
<dbReference type="CDD" id="cd11386">
    <property type="entry name" value="MCP_signal"/>
    <property type="match status" value="1"/>
</dbReference>
<name>A0A645CFJ1_9ZZZZ</name>
<protein>
    <submittedName>
        <fullName evidence="7">Uncharacterized protein</fullName>
    </submittedName>
</protein>
<evidence type="ECO:0000256" key="2">
    <source>
        <dbReference type="ARBA" id="ARBA00029447"/>
    </source>
</evidence>
<accession>A0A645CFJ1</accession>
<dbReference type="CDD" id="cd06225">
    <property type="entry name" value="HAMP"/>
    <property type="match status" value="1"/>
</dbReference>
<dbReference type="GO" id="GO:0005886">
    <property type="term" value="C:plasma membrane"/>
    <property type="evidence" value="ECO:0007669"/>
    <property type="project" value="TreeGrafter"/>
</dbReference>
<feature type="region of interest" description="Disordered" evidence="3">
    <location>
        <begin position="430"/>
        <end position="458"/>
    </location>
</feature>
<evidence type="ECO:0000313" key="7">
    <source>
        <dbReference type="EMBL" id="MPM75749.1"/>
    </source>
</evidence>
<dbReference type="SUPFAM" id="SSF58104">
    <property type="entry name" value="Methyl-accepting chemotaxis protein (MCP) signaling domain"/>
    <property type="match status" value="1"/>
</dbReference>
<keyword evidence="4" id="KW-0812">Transmembrane</keyword>
<dbReference type="AlphaFoldDB" id="A0A645CFJ1"/>
<proteinExistence type="inferred from homology"/>
<reference evidence="7" key="1">
    <citation type="submission" date="2019-08" db="EMBL/GenBank/DDBJ databases">
        <authorList>
            <person name="Kucharzyk K."/>
            <person name="Murdoch R.W."/>
            <person name="Higgins S."/>
            <person name="Loffler F."/>
        </authorList>
    </citation>
    <scope>NUCLEOTIDE SEQUENCE</scope>
</reference>
<dbReference type="PRINTS" id="PR00260">
    <property type="entry name" value="CHEMTRNSDUCR"/>
</dbReference>
<sequence>MAPVITQIAQALREGHLEQALALKTAELDPLLGPILSGLEGISDMQLVNGKQTSDDSVAAMTAALWAIAAALAVALVVCVAAAFLLIRKITTSLDHAVHVAERVALGDLSARIEVSSHDEVGRLLRALGTMNANLAEVVRRIREGSESVMTGSTQIAAGSVDLSQRTEEQASNLLQTAASMEELTATVQQNSFNASKATQLAATASATASEGGEAMKRVNQTMSSISSSSSKIADIIDVINSIAFQTNILALNAAVEAARAGDQGRGFAVVASEVRSLAGRSAEAAKEINALISQSVAEVGDGAKLVNEANQTIAAIITQVRDVAVLVGEISAASTEQSEGISLISNAIAQLDQVTQQNAALVEESAAASSSLSQQASALTQLVATFKLGADHAGRGALPVSRIPTMRNQASRPAATTLAASALPRHKLDSGAAPFKPQYAATGQGTRQTAADDWESF</sequence>
<feature type="domain" description="HAMP" evidence="6">
    <location>
        <begin position="88"/>
        <end position="140"/>
    </location>
</feature>
<dbReference type="EMBL" id="VSSQ01026834">
    <property type="protein sequence ID" value="MPM75749.1"/>
    <property type="molecule type" value="Genomic_DNA"/>
</dbReference>
<dbReference type="InterPro" id="IPR004089">
    <property type="entry name" value="MCPsignal_dom"/>
</dbReference>
<dbReference type="InterPro" id="IPR003660">
    <property type="entry name" value="HAMP_dom"/>
</dbReference>
<evidence type="ECO:0000256" key="3">
    <source>
        <dbReference type="SAM" id="MobiDB-lite"/>
    </source>
</evidence>
<dbReference type="PANTHER" id="PTHR43531">
    <property type="entry name" value="PROTEIN ICFG"/>
    <property type="match status" value="1"/>
</dbReference>
<dbReference type="SMART" id="SM00283">
    <property type="entry name" value="MA"/>
    <property type="match status" value="1"/>
</dbReference>
<dbReference type="Gene3D" id="1.10.287.950">
    <property type="entry name" value="Methyl-accepting chemotaxis protein"/>
    <property type="match status" value="1"/>
</dbReference>